<name>A0A238LB45_9RHOB</name>
<evidence type="ECO:0000256" key="3">
    <source>
        <dbReference type="ARBA" id="ARBA00022692"/>
    </source>
</evidence>
<evidence type="ECO:0000259" key="8">
    <source>
        <dbReference type="Pfam" id="PF01794"/>
    </source>
</evidence>
<feature type="transmembrane region" description="Helical" evidence="7">
    <location>
        <begin position="83"/>
        <end position="102"/>
    </location>
</feature>
<evidence type="ECO:0000256" key="6">
    <source>
        <dbReference type="ARBA" id="ARBA00023136"/>
    </source>
</evidence>
<evidence type="ECO:0000256" key="7">
    <source>
        <dbReference type="SAM" id="Phobius"/>
    </source>
</evidence>
<keyword evidence="6 7" id="KW-0472">Membrane</keyword>
<evidence type="ECO:0000313" key="10">
    <source>
        <dbReference type="Proteomes" id="UP000201613"/>
    </source>
</evidence>
<dbReference type="GO" id="GO:0020037">
    <property type="term" value="F:heme binding"/>
    <property type="evidence" value="ECO:0007669"/>
    <property type="project" value="TreeGrafter"/>
</dbReference>
<keyword evidence="10" id="KW-1185">Reference proteome</keyword>
<feature type="transmembrane region" description="Helical" evidence="7">
    <location>
        <begin position="53"/>
        <end position="71"/>
    </location>
</feature>
<feature type="domain" description="Ferric oxidoreductase" evidence="8">
    <location>
        <begin position="49"/>
        <end position="161"/>
    </location>
</feature>
<evidence type="ECO:0000256" key="2">
    <source>
        <dbReference type="ARBA" id="ARBA00022448"/>
    </source>
</evidence>
<comment type="subcellular location">
    <subcellularLocation>
        <location evidence="1">Membrane</location>
        <topology evidence="1">Multi-pass membrane protein</topology>
    </subcellularLocation>
</comment>
<dbReference type="PANTHER" id="PTHR36964:SF1">
    <property type="entry name" value="PROTEIN-METHIONINE-SULFOXIDE REDUCTASE HEME-BINDING SUBUNIT MSRQ"/>
    <property type="match status" value="1"/>
</dbReference>
<dbReference type="GO" id="GO:0010181">
    <property type="term" value="F:FMN binding"/>
    <property type="evidence" value="ECO:0007669"/>
    <property type="project" value="TreeGrafter"/>
</dbReference>
<dbReference type="Proteomes" id="UP000201613">
    <property type="component" value="Unassembled WGS sequence"/>
</dbReference>
<keyword evidence="4 7" id="KW-1133">Transmembrane helix</keyword>
<dbReference type="InterPro" id="IPR013130">
    <property type="entry name" value="Fe3_Rdtase_TM_dom"/>
</dbReference>
<feature type="transmembrane region" description="Helical" evidence="7">
    <location>
        <begin position="122"/>
        <end position="140"/>
    </location>
</feature>
<protein>
    <submittedName>
        <fullName evidence="9">Sulfoxide reductase heme-binding subunit YedZ</fullName>
    </submittedName>
</protein>
<keyword evidence="5" id="KW-0408">Iron</keyword>
<feature type="transmembrane region" description="Helical" evidence="7">
    <location>
        <begin position="177"/>
        <end position="197"/>
    </location>
</feature>
<organism evidence="9 10">
    <name type="scientific">Flavimaricola marinus</name>
    <dbReference type="NCBI Taxonomy" id="1819565"/>
    <lineage>
        <taxon>Bacteria</taxon>
        <taxon>Pseudomonadati</taxon>
        <taxon>Pseudomonadota</taxon>
        <taxon>Alphaproteobacteria</taxon>
        <taxon>Rhodobacterales</taxon>
        <taxon>Paracoccaceae</taxon>
        <taxon>Flavimaricola</taxon>
    </lineage>
</organism>
<dbReference type="AlphaFoldDB" id="A0A238LB45"/>
<keyword evidence="3 7" id="KW-0812">Transmembrane</keyword>
<feature type="transmembrane region" description="Helical" evidence="7">
    <location>
        <begin position="12"/>
        <end position="33"/>
    </location>
</feature>
<dbReference type="GO" id="GO:0016679">
    <property type="term" value="F:oxidoreductase activity, acting on diphenols and related substances as donors"/>
    <property type="evidence" value="ECO:0007669"/>
    <property type="project" value="TreeGrafter"/>
</dbReference>
<keyword evidence="2" id="KW-0813">Transport</keyword>
<accession>A0A238LB45</accession>
<dbReference type="PANTHER" id="PTHR36964">
    <property type="entry name" value="PROTEIN-METHIONINE-SULFOXIDE REDUCTASE HEME-BINDING SUBUNIT MSRQ"/>
    <property type="match status" value="1"/>
</dbReference>
<sequence length="205" mass="23533">MSSRLSAFFDRTSPYLLWFVLSLPALGMINTLINAESDRVLHFLLHPTGETSARLLIVSMMATPLMLLFKGRYGSRWLVRNRRYLGVAAFAYAALHTMFYLMSEPFSRVLAEATDLEIWTGWVAFAIFIPLAATSFDYAVRRMGTAWKSLQRWVYAAAVLTLIHWASLHDWRSPEAAIVHFAPLAALTLYRLWWVYLRRRPSALA</sequence>
<evidence type="ECO:0000256" key="1">
    <source>
        <dbReference type="ARBA" id="ARBA00004141"/>
    </source>
</evidence>
<gene>
    <name evidence="9" type="primary">yedZ_1</name>
    <name evidence="9" type="ORF">LOM8899_00903</name>
</gene>
<dbReference type="InterPro" id="IPR022837">
    <property type="entry name" value="MsrQ-like"/>
</dbReference>
<feature type="transmembrane region" description="Helical" evidence="7">
    <location>
        <begin position="152"/>
        <end position="171"/>
    </location>
</feature>
<dbReference type="Pfam" id="PF01794">
    <property type="entry name" value="Ferric_reduct"/>
    <property type="match status" value="1"/>
</dbReference>
<proteinExistence type="predicted"/>
<dbReference type="RefSeq" id="WP_093990909.1">
    <property type="nucleotide sequence ID" value="NZ_FXZK01000001.1"/>
</dbReference>
<dbReference type="OrthoDB" id="9788328at2"/>
<reference evidence="10" key="1">
    <citation type="submission" date="2017-05" db="EMBL/GenBank/DDBJ databases">
        <authorList>
            <person name="Rodrigo-Torres L."/>
            <person name="Arahal R. D."/>
            <person name="Lucena T."/>
        </authorList>
    </citation>
    <scope>NUCLEOTIDE SEQUENCE [LARGE SCALE GENOMIC DNA]</scope>
    <source>
        <strain evidence="10">CECT 8899</strain>
    </source>
</reference>
<dbReference type="GO" id="GO:0005886">
    <property type="term" value="C:plasma membrane"/>
    <property type="evidence" value="ECO:0007669"/>
    <property type="project" value="TreeGrafter"/>
</dbReference>
<evidence type="ECO:0000313" key="9">
    <source>
        <dbReference type="EMBL" id="SMY06773.1"/>
    </source>
</evidence>
<evidence type="ECO:0000256" key="5">
    <source>
        <dbReference type="ARBA" id="ARBA00023004"/>
    </source>
</evidence>
<dbReference type="EMBL" id="FXZK01000001">
    <property type="protein sequence ID" value="SMY06773.1"/>
    <property type="molecule type" value="Genomic_DNA"/>
</dbReference>
<evidence type="ECO:0000256" key="4">
    <source>
        <dbReference type="ARBA" id="ARBA00022989"/>
    </source>
</evidence>